<proteinExistence type="predicted"/>
<reference evidence="11 12" key="1">
    <citation type="submission" date="2016-04" db="EMBL/GenBank/DDBJ databases">
        <title>A degradative enzymes factory behind the ericoid mycorrhizal symbiosis.</title>
        <authorList>
            <consortium name="DOE Joint Genome Institute"/>
            <person name="Martino E."/>
            <person name="Morin E."/>
            <person name="Grelet G."/>
            <person name="Kuo A."/>
            <person name="Kohler A."/>
            <person name="Daghino S."/>
            <person name="Barry K."/>
            <person name="Choi C."/>
            <person name="Cichocki N."/>
            <person name="Clum A."/>
            <person name="Copeland A."/>
            <person name="Hainaut M."/>
            <person name="Haridas S."/>
            <person name="Labutti K."/>
            <person name="Lindquist E."/>
            <person name="Lipzen A."/>
            <person name="Khouja H.-R."/>
            <person name="Murat C."/>
            <person name="Ohm R."/>
            <person name="Olson A."/>
            <person name="Spatafora J."/>
            <person name="Veneault-Fourrey C."/>
            <person name="Henrissat B."/>
            <person name="Grigoriev I."/>
            <person name="Martin F."/>
            <person name="Perotto S."/>
        </authorList>
    </citation>
    <scope>NUCLEOTIDE SEQUENCE [LARGE SCALE GENOMIC DNA]</scope>
    <source>
        <strain evidence="11 12">F</strain>
    </source>
</reference>
<name>A0A2J6S9Y4_HYAVF</name>
<organism evidence="11 12">
    <name type="scientific">Hyaloscypha variabilis (strain UAMH 11265 / GT02V1 / F)</name>
    <name type="common">Meliniomyces variabilis</name>
    <dbReference type="NCBI Taxonomy" id="1149755"/>
    <lineage>
        <taxon>Eukaryota</taxon>
        <taxon>Fungi</taxon>
        <taxon>Dikarya</taxon>
        <taxon>Ascomycota</taxon>
        <taxon>Pezizomycotina</taxon>
        <taxon>Leotiomycetes</taxon>
        <taxon>Helotiales</taxon>
        <taxon>Hyaloscyphaceae</taxon>
        <taxon>Hyaloscypha</taxon>
        <taxon>Hyaloscypha variabilis</taxon>
    </lineage>
</organism>
<dbReference type="Proteomes" id="UP000235786">
    <property type="component" value="Unassembled WGS sequence"/>
</dbReference>
<dbReference type="GO" id="GO:0006511">
    <property type="term" value="P:ubiquitin-dependent protein catabolic process"/>
    <property type="evidence" value="ECO:0007669"/>
    <property type="project" value="TreeGrafter"/>
</dbReference>
<keyword evidence="3" id="KW-0808">Transferase</keyword>
<dbReference type="SUPFAM" id="SSF57850">
    <property type="entry name" value="RING/U-box"/>
    <property type="match status" value="1"/>
</dbReference>
<dbReference type="InterPro" id="IPR051834">
    <property type="entry name" value="RING_finger_E3_ligase"/>
</dbReference>
<evidence type="ECO:0000259" key="10">
    <source>
        <dbReference type="PROSITE" id="PS50089"/>
    </source>
</evidence>
<evidence type="ECO:0000256" key="5">
    <source>
        <dbReference type="ARBA" id="ARBA00022771"/>
    </source>
</evidence>
<evidence type="ECO:0000313" key="12">
    <source>
        <dbReference type="Proteomes" id="UP000235786"/>
    </source>
</evidence>
<feature type="compositionally biased region" description="Basic and acidic residues" evidence="9">
    <location>
        <begin position="554"/>
        <end position="563"/>
    </location>
</feature>
<dbReference type="STRING" id="1149755.A0A2J6S9Y4"/>
<keyword evidence="6" id="KW-0833">Ubl conjugation pathway</keyword>
<evidence type="ECO:0000256" key="6">
    <source>
        <dbReference type="ARBA" id="ARBA00022786"/>
    </source>
</evidence>
<keyword evidence="5 8" id="KW-0863">Zinc-finger</keyword>
<evidence type="ECO:0000256" key="1">
    <source>
        <dbReference type="ARBA" id="ARBA00000900"/>
    </source>
</evidence>
<feature type="compositionally biased region" description="Low complexity" evidence="9">
    <location>
        <begin position="254"/>
        <end position="265"/>
    </location>
</feature>
<feature type="compositionally biased region" description="Acidic residues" evidence="9">
    <location>
        <begin position="148"/>
        <end position="157"/>
    </location>
</feature>
<keyword evidence="4" id="KW-0479">Metal-binding</keyword>
<feature type="compositionally biased region" description="Basic and acidic residues" evidence="9">
    <location>
        <begin position="536"/>
        <end position="545"/>
    </location>
</feature>
<dbReference type="GO" id="GO:0061630">
    <property type="term" value="F:ubiquitin protein ligase activity"/>
    <property type="evidence" value="ECO:0007669"/>
    <property type="project" value="UniProtKB-EC"/>
</dbReference>
<dbReference type="PROSITE" id="PS50089">
    <property type="entry name" value="ZF_RING_2"/>
    <property type="match status" value="1"/>
</dbReference>
<dbReference type="Pfam" id="PF13639">
    <property type="entry name" value="zf-RING_2"/>
    <property type="match status" value="1"/>
</dbReference>
<dbReference type="FunFam" id="3.30.40.10:FF:000127">
    <property type="entry name" value="E3 ubiquitin-protein ligase RNF181"/>
    <property type="match status" value="1"/>
</dbReference>
<dbReference type="InterPro" id="IPR001841">
    <property type="entry name" value="Znf_RING"/>
</dbReference>
<feature type="domain" description="RING-type" evidence="10">
    <location>
        <begin position="412"/>
        <end position="453"/>
    </location>
</feature>
<evidence type="ECO:0000256" key="4">
    <source>
        <dbReference type="ARBA" id="ARBA00022723"/>
    </source>
</evidence>
<feature type="compositionally biased region" description="Low complexity" evidence="9">
    <location>
        <begin position="460"/>
        <end position="475"/>
    </location>
</feature>
<dbReference type="GO" id="GO:0008270">
    <property type="term" value="F:zinc ion binding"/>
    <property type="evidence" value="ECO:0007669"/>
    <property type="project" value="UniProtKB-KW"/>
</dbReference>
<evidence type="ECO:0000256" key="2">
    <source>
        <dbReference type="ARBA" id="ARBA00012483"/>
    </source>
</evidence>
<feature type="compositionally biased region" description="Basic and acidic residues" evidence="9">
    <location>
        <begin position="569"/>
        <end position="580"/>
    </location>
</feature>
<sequence>MDLVQYTTSSEINANNTIRRPPKVDTLAFRAIRNTGLALSLGLTALAAYQGIRDAMADHSSRPGGGSRHLDASGPREVVYCHQCDHEWYQDESGLVCPNCEGEITEIITAESDPRPGGPTLANDDPPTPPGFQSLHSLRHHNPWGAEEYPDPGEADIEEHITQGPGGSVLFSRTVRTSNASRGFGSSRRRRDPMPQDDPDFVMRDFQNMIGNLMGPGFRPGQPGRSGPDTLFTQYPNGTGFRIGGSNGGPQVMGGRFTFTTTGGRLRPRDANGPQPGGPPIDDLATYASPPTPDSSNGRPLFIISIRAPPNEIASIIGGLLGSMAAPPGHHADGPGMPPTFQALFASMLNPANARAGDAVYSQEALDQIISTLMEQHPTSNAPGPASPDAIAALPKKNLDEKLLGPEGKGECSVCMDDVHIGDEVVLLPCNHWFHETCAGAWLSEHNTCPICRKGIDGDSATSSSRRSSQSTPSSRNDHRARRLSSARMSIRRTDTSESARNQARLDAIRGLGRVTPPAEGAPGEPRRWPSNGDARGPREADDYATRMPGSFRRQSEVSETHRRGNTSDSDRSRESDRERRRSSHSGSGSGGGGGGGPMSWLRDRLGRSHRRND</sequence>
<dbReference type="GO" id="GO:0016567">
    <property type="term" value="P:protein ubiquitination"/>
    <property type="evidence" value="ECO:0007669"/>
    <property type="project" value="UniProtKB-ARBA"/>
</dbReference>
<dbReference type="EC" id="2.3.2.27" evidence="2"/>
<comment type="catalytic activity">
    <reaction evidence="1">
        <text>S-ubiquitinyl-[E2 ubiquitin-conjugating enzyme]-L-cysteine + [acceptor protein]-L-lysine = [E2 ubiquitin-conjugating enzyme]-L-cysteine + N(6)-ubiquitinyl-[acceptor protein]-L-lysine.</text>
        <dbReference type="EC" id="2.3.2.27"/>
    </reaction>
</comment>
<dbReference type="GO" id="GO:0005634">
    <property type="term" value="C:nucleus"/>
    <property type="evidence" value="ECO:0007669"/>
    <property type="project" value="TreeGrafter"/>
</dbReference>
<evidence type="ECO:0000256" key="3">
    <source>
        <dbReference type="ARBA" id="ARBA00022679"/>
    </source>
</evidence>
<dbReference type="PANTHER" id="PTHR45931">
    <property type="entry name" value="SI:CH211-59O9.10"/>
    <property type="match status" value="1"/>
</dbReference>
<feature type="compositionally biased region" description="Basic and acidic residues" evidence="9">
    <location>
        <begin position="602"/>
        <end position="614"/>
    </location>
</feature>
<dbReference type="InterPro" id="IPR013083">
    <property type="entry name" value="Znf_RING/FYVE/PHD"/>
</dbReference>
<gene>
    <name evidence="11" type="ORF">L207DRAFT_540429</name>
</gene>
<accession>A0A2J6S9Y4</accession>
<dbReference type="SMART" id="SM00184">
    <property type="entry name" value="RING"/>
    <property type="match status" value="1"/>
</dbReference>
<dbReference type="EMBL" id="KZ613938">
    <property type="protein sequence ID" value="PMD47574.1"/>
    <property type="molecule type" value="Genomic_DNA"/>
</dbReference>
<evidence type="ECO:0000313" key="11">
    <source>
        <dbReference type="EMBL" id="PMD47574.1"/>
    </source>
</evidence>
<dbReference type="Gene3D" id="3.30.40.10">
    <property type="entry name" value="Zinc/RING finger domain, C3HC4 (zinc finger)"/>
    <property type="match status" value="1"/>
</dbReference>
<protein>
    <recommendedName>
        <fullName evidence="2">RING-type E3 ubiquitin transferase</fullName>
        <ecNumber evidence="2">2.3.2.27</ecNumber>
    </recommendedName>
</protein>
<dbReference type="OrthoDB" id="8062037at2759"/>
<evidence type="ECO:0000256" key="9">
    <source>
        <dbReference type="SAM" id="MobiDB-lite"/>
    </source>
</evidence>
<feature type="region of interest" description="Disordered" evidence="9">
    <location>
        <begin position="456"/>
        <end position="614"/>
    </location>
</feature>
<feature type="region of interest" description="Disordered" evidence="9">
    <location>
        <begin position="110"/>
        <end position="297"/>
    </location>
</feature>
<dbReference type="AlphaFoldDB" id="A0A2J6S9Y4"/>
<dbReference type="PANTHER" id="PTHR45931:SF3">
    <property type="entry name" value="RING ZINC FINGER-CONTAINING PROTEIN"/>
    <property type="match status" value="1"/>
</dbReference>
<evidence type="ECO:0000256" key="7">
    <source>
        <dbReference type="ARBA" id="ARBA00022833"/>
    </source>
</evidence>
<feature type="compositionally biased region" description="Gly residues" evidence="9">
    <location>
        <begin position="588"/>
        <end position="598"/>
    </location>
</feature>
<keyword evidence="7" id="KW-0862">Zinc</keyword>
<keyword evidence="12" id="KW-1185">Reference proteome</keyword>
<feature type="compositionally biased region" description="Gly residues" evidence="9">
    <location>
        <begin position="241"/>
        <end position="252"/>
    </location>
</feature>
<evidence type="ECO:0000256" key="8">
    <source>
        <dbReference type="PROSITE-ProRule" id="PRU00175"/>
    </source>
</evidence>